<evidence type="ECO:0000256" key="5">
    <source>
        <dbReference type="ARBA" id="ARBA00022670"/>
    </source>
</evidence>
<evidence type="ECO:0000256" key="4">
    <source>
        <dbReference type="ARBA" id="ARBA00012299"/>
    </source>
</evidence>
<evidence type="ECO:0000256" key="2">
    <source>
        <dbReference type="ARBA" id="ARBA00004173"/>
    </source>
</evidence>
<evidence type="ECO:0000259" key="14">
    <source>
        <dbReference type="Pfam" id="PF05193"/>
    </source>
</evidence>
<comment type="caution">
    <text evidence="15">The sequence shown here is derived from an EMBL/GenBank/DDBJ whole genome shotgun (WGS) entry which is preliminary data.</text>
</comment>
<organism evidence="15 16">
    <name type="scientific">Mycena venus</name>
    <dbReference type="NCBI Taxonomy" id="2733690"/>
    <lineage>
        <taxon>Eukaryota</taxon>
        <taxon>Fungi</taxon>
        <taxon>Dikarya</taxon>
        <taxon>Basidiomycota</taxon>
        <taxon>Agaricomycotina</taxon>
        <taxon>Agaricomycetes</taxon>
        <taxon>Agaricomycetidae</taxon>
        <taxon>Agaricales</taxon>
        <taxon>Marasmiineae</taxon>
        <taxon>Mycenaceae</taxon>
        <taxon>Mycena</taxon>
    </lineage>
</organism>
<evidence type="ECO:0000313" key="15">
    <source>
        <dbReference type="EMBL" id="KAF7358019.1"/>
    </source>
</evidence>
<feature type="domain" description="Peptidase M16 C-terminal" evidence="14">
    <location>
        <begin position="167"/>
        <end position="274"/>
    </location>
</feature>
<accession>A0A8H6YFG8</accession>
<dbReference type="EC" id="3.4.24.64" evidence="4"/>
<evidence type="ECO:0000313" key="16">
    <source>
        <dbReference type="Proteomes" id="UP000620124"/>
    </source>
</evidence>
<keyword evidence="5" id="KW-0645">Protease</keyword>
<dbReference type="EMBL" id="JACAZI010000006">
    <property type="protein sequence ID" value="KAF7358019.1"/>
    <property type="molecule type" value="Genomic_DNA"/>
</dbReference>
<comment type="similarity">
    <text evidence="3">Belongs to the peptidase M16 family.</text>
</comment>
<evidence type="ECO:0000256" key="12">
    <source>
        <dbReference type="ARBA" id="ARBA00045757"/>
    </source>
</evidence>
<dbReference type="Gene3D" id="3.30.830.10">
    <property type="entry name" value="Metalloenzyme, LuxS/M16 peptidase-like"/>
    <property type="match status" value="2"/>
</dbReference>
<name>A0A8H6YFG8_9AGAR</name>
<dbReference type="InterPro" id="IPR011249">
    <property type="entry name" value="Metalloenz_LuxS/M16"/>
</dbReference>
<evidence type="ECO:0000256" key="9">
    <source>
        <dbReference type="ARBA" id="ARBA00023049"/>
    </source>
</evidence>
<evidence type="ECO:0000256" key="11">
    <source>
        <dbReference type="ARBA" id="ARBA00031018"/>
    </source>
</evidence>
<evidence type="ECO:0000256" key="6">
    <source>
        <dbReference type="ARBA" id="ARBA00022723"/>
    </source>
</evidence>
<feature type="region of interest" description="Disordered" evidence="13">
    <location>
        <begin position="98"/>
        <end position="137"/>
    </location>
</feature>
<protein>
    <recommendedName>
        <fullName evidence="4">mitochondrial processing peptidase</fullName>
        <ecNumber evidence="4">3.4.24.64</ecNumber>
    </recommendedName>
    <alternativeName>
        <fullName evidence="11">Beta-MPP</fullName>
    </alternativeName>
</protein>
<dbReference type="AlphaFoldDB" id="A0A8H6YFG8"/>
<evidence type="ECO:0000256" key="7">
    <source>
        <dbReference type="ARBA" id="ARBA00022801"/>
    </source>
</evidence>
<dbReference type="GO" id="GO:0046872">
    <property type="term" value="F:metal ion binding"/>
    <property type="evidence" value="ECO:0007669"/>
    <property type="project" value="UniProtKB-KW"/>
</dbReference>
<evidence type="ECO:0000256" key="8">
    <source>
        <dbReference type="ARBA" id="ARBA00022833"/>
    </source>
</evidence>
<dbReference type="GO" id="GO:0006627">
    <property type="term" value="P:protein processing involved in protein targeting to mitochondrion"/>
    <property type="evidence" value="ECO:0007669"/>
    <property type="project" value="TreeGrafter"/>
</dbReference>
<dbReference type="InterPro" id="IPR007863">
    <property type="entry name" value="Peptidase_M16_C"/>
</dbReference>
<evidence type="ECO:0000256" key="10">
    <source>
        <dbReference type="ARBA" id="ARBA00023128"/>
    </source>
</evidence>
<keyword evidence="10" id="KW-0496">Mitochondrion</keyword>
<dbReference type="SUPFAM" id="SSF63411">
    <property type="entry name" value="LuxS/MPP-like metallohydrolase"/>
    <property type="match status" value="2"/>
</dbReference>
<keyword evidence="8" id="KW-0862">Zinc</keyword>
<evidence type="ECO:0000256" key="13">
    <source>
        <dbReference type="SAM" id="MobiDB-lite"/>
    </source>
</evidence>
<dbReference type="PANTHER" id="PTHR11851">
    <property type="entry name" value="METALLOPROTEASE"/>
    <property type="match status" value="1"/>
</dbReference>
<comment type="catalytic activity">
    <reaction evidence="1">
        <text>Release of N-terminal transit peptides from precursor proteins imported into the mitochondrion, typically with Arg in position P2.</text>
        <dbReference type="EC" id="3.4.24.64"/>
    </reaction>
</comment>
<dbReference type="InterPro" id="IPR050361">
    <property type="entry name" value="MPP/UQCRC_Complex"/>
</dbReference>
<dbReference type="GO" id="GO:0005739">
    <property type="term" value="C:mitochondrion"/>
    <property type="evidence" value="ECO:0007669"/>
    <property type="project" value="UniProtKB-SubCell"/>
</dbReference>
<keyword evidence="7" id="KW-0378">Hydrolase</keyword>
<sequence length="287" mass="32237">MNEAVHIKWARARARKLRWQEEVDLLEEEMRHVLQFLQWRGRWWMEQVGQRDLEDGPQLEGETAYAIRQAGVQRRLHSLFVEAWEGMAALVEKGRLGLLPEDDEDGDSDSEGSEGGSSGEEDKPVTLLPQHQVKSTHSVPSYNWGIGMHGKQPLGRTIFRPKANILSIKRDDLDVYIKTNYTANWMVLVGACGVDHGELVKLVKKHFSSLVSLNPIRLGAAAHSKPSFVGSKVHLHDDELNTAHIAIAVEGVSWSSPDYFPMMVLQSVFGNWDRSLTSPPSSRTLSP</sequence>
<reference evidence="15" key="1">
    <citation type="submission" date="2020-05" db="EMBL/GenBank/DDBJ databases">
        <title>Mycena genomes resolve the evolution of fungal bioluminescence.</title>
        <authorList>
            <person name="Tsai I.J."/>
        </authorList>
    </citation>
    <scope>NUCLEOTIDE SEQUENCE</scope>
    <source>
        <strain evidence="15">CCC161011</strain>
    </source>
</reference>
<gene>
    <name evidence="15" type="ORF">MVEN_00849000</name>
</gene>
<dbReference type="Pfam" id="PF05193">
    <property type="entry name" value="Peptidase_M16_C"/>
    <property type="match status" value="1"/>
</dbReference>
<keyword evidence="16" id="KW-1185">Reference proteome</keyword>
<dbReference type="OrthoDB" id="3263473at2759"/>
<keyword evidence="9" id="KW-0482">Metalloprotease</keyword>
<evidence type="ECO:0000256" key="3">
    <source>
        <dbReference type="ARBA" id="ARBA00007261"/>
    </source>
</evidence>
<proteinExistence type="inferred from homology"/>
<comment type="function">
    <text evidence="12">Catalytic subunit of the essential mitochondrial processing protease (MPP), which cleaves the mitochondrial sequence off newly imported precursors proteins. Preferentially, cleaves after an arginine at position P2.</text>
</comment>
<comment type="subcellular location">
    <subcellularLocation>
        <location evidence="2">Mitochondrion</location>
    </subcellularLocation>
</comment>
<dbReference type="Proteomes" id="UP000620124">
    <property type="component" value="Unassembled WGS sequence"/>
</dbReference>
<dbReference type="PANTHER" id="PTHR11851:SF149">
    <property type="entry name" value="GH01077P"/>
    <property type="match status" value="1"/>
</dbReference>
<dbReference type="GO" id="GO:0004222">
    <property type="term" value="F:metalloendopeptidase activity"/>
    <property type="evidence" value="ECO:0007669"/>
    <property type="project" value="UniProtKB-EC"/>
</dbReference>
<keyword evidence="6" id="KW-0479">Metal-binding</keyword>
<evidence type="ECO:0000256" key="1">
    <source>
        <dbReference type="ARBA" id="ARBA00001098"/>
    </source>
</evidence>
<feature type="compositionally biased region" description="Acidic residues" evidence="13">
    <location>
        <begin position="100"/>
        <end position="112"/>
    </location>
</feature>